<dbReference type="Proteomes" id="UP000537890">
    <property type="component" value="Unassembled WGS sequence"/>
</dbReference>
<evidence type="ECO:0000313" key="1">
    <source>
        <dbReference type="EMBL" id="NYT47046.1"/>
    </source>
</evidence>
<sequence length="53" mass="6154">MGENWRSVSVPQAQFVNHKPDLLANYNERDKQLFCQQWQPPGCSGPFTIKKYA</sequence>
<accession>A0A7Z0SDK4</accession>
<reference evidence="1 2" key="1">
    <citation type="submission" date="2020-05" db="EMBL/GenBank/DDBJ databases">
        <title>Horizontal transmission and recombination maintain forever young bacterial symbiont genomes.</title>
        <authorList>
            <person name="Russell S.L."/>
            <person name="Pepper-Tunick E."/>
            <person name="Svedberg J."/>
            <person name="Byrne A."/>
            <person name="Ruelas Castillo J."/>
            <person name="Vollmers C."/>
            <person name="Beinart R.A."/>
            <person name="Corbett-Detig R."/>
        </authorList>
    </citation>
    <scope>NUCLEOTIDE SEQUENCE [LARGE SCALE GENOMIC DNA]</scope>
    <source>
        <strain evidence="1">4727-3</strain>
    </source>
</reference>
<dbReference type="EMBL" id="JACCHS010000073">
    <property type="protein sequence ID" value="NYT47046.1"/>
    <property type="molecule type" value="Genomic_DNA"/>
</dbReference>
<dbReference type="AlphaFoldDB" id="A0A7Z0SDK4"/>
<gene>
    <name evidence="1" type="ORF">H0A75_04980</name>
</gene>
<evidence type="ECO:0000313" key="2">
    <source>
        <dbReference type="Proteomes" id="UP000537890"/>
    </source>
</evidence>
<organism evidence="1 2">
    <name type="scientific">Candidatus Methanofishera endochildressiae</name>
    <dbReference type="NCBI Taxonomy" id="2738884"/>
    <lineage>
        <taxon>Bacteria</taxon>
        <taxon>Pseudomonadati</taxon>
        <taxon>Pseudomonadota</taxon>
        <taxon>Gammaproteobacteria</taxon>
        <taxon>Candidatus Methanofishera</taxon>
    </lineage>
</organism>
<name>A0A7Z0SDK4_9GAMM</name>
<comment type="caution">
    <text evidence="1">The sequence shown here is derived from an EMBL/GenBank/DDBJ whole genome shotgun (WGS) entry which is preliminary data.</text>
</comment>
<proteinExistence type="predicted"/>
<protein>
    <submittedName>
        <fullName evidence="1">Uncharacterized protein</fullName>
    </submittedName>
</protein>